<dbReference type="Proteomes" id="UP000267536">
    <property type="component" value="Unassembled WGS sequence"/>
</dbReference>
<sequence>MTDDTRDTASATEDASAATPEESNDDTAETDTNEGTSTAQRSTKGWTPVGTRVLRGRRALVVSAVAVVVVALAIATGIFAYLYHDKSNQFDAVQSSAADTAHAEKIALDYATGAAQMGYQDLDAWNKRLTAGTSPELASKLTNASTAMQQVIVPLQWNSTASPIAAQLKSHDGNTYVVTAFVSVMTKNAQAPHGVQSTASYTVTMDSSKNWLITDVGGLDGAVAPK</sequence>
<keyword evidence="2" id="KW-1133">Transmembrane helix</keyword>
<feature type="transmembrane region" description="Helical" evidence="2">
    <location>
        <begin position="59"/>
        <end position="83"/>
    </location>
</feature>
<proteinExistence type="predicted"/>
<keyword evidence="4" id="KW-1185">Reference proteome</keyword>
<name>A0A3N4G8H8_9ACTN</name>
<gene>
    <name evidence="3" type="ORF">EF294_14805</name>
</gene>
<organism evidence="3 4">
    <name type="scientific">Gordonia oryzae</name>
    <dbReference type="NCBI Taxonomy" id="2487349"/>
    <lineage>
        <taxon>Bacteria</taxon>
        <taxon>Bacillati</taxon>
        <taxon>Actinomycetota</taxon>
        <taxon>Actinomycetes</taxon>
        <taxon>Mycobacteriales</taxon>
        <taxon>Gordoniaceae</taxon>
        <taxon>Gordonia</taxon>
    </lineage>
</organism>
<keyword evidence="2" id="KW-0812">Transmembrane</keyword>
<dbReference type="AlphaFoldDB" id="A0A3N4G8H8"/>
<reference evidence="3 4" key="1">
    <citation type="submission" date="2018-11" db="EMBL/GenBank/DDBJ databases">
        <title>Draft genome sequence of Gordonia sp. RS15-1S isolated from rice stems.</title>
        <authorList>
            <person name="Muangham S."/>
        </authorList>
    </citation>
    <scope>NUCLEOTIDE SEQUENCE [LARGE SCALE GENOMIC DNA]</scope>
    <source>
        <strain evidence="3 4">RS15-1S</strain>
    </source>
</reference>
<feature type="compositionally biased region" description="Low complexity" evidence="1">
    <location>
        <begin position="8"/>
        <end position="21"/>
    </location>
</feature>
<accession>A0A3N4G8H8</accession>
<protein>
    <recommendedName>
        <fullName evidence="5">Mce-associated membrane protein</fullName>
    </recommendedName>
</protein>
<comment type="caution">
    <text evidence="3">The sequence shown here is derived from an EMBL/GenBank/DDBJ whole genome shotgun (WGS) entry which is preliminary data.</text>
</comment>
<evidence type="ECO:0000313" key="4">
    <source>
        <dbReference type="Proteomes" id="UP000267536"/>
    </source>
</evidence>
<dbReference type="OrthoDB" id="4381663at2"/>
<dbReference type="EMBL" id="RKMH01000011">
    <property type="protein sequence ID" value="RPA58625.1"/>
    <property type="molecule type" value="Genomic_DNA"/>
</dbReference>
<feature type="region of interest" description="Disordered" evidence="1">
    <location>
        <begin position="1"/>
        <end position="44"/>
    </location>
</feature>
<keyword evidence="2" id="KW-0472">Membrane</keyword>
<feature type="compositionally biased region" description="Acidic residues" evidence="1">
    <location>
        <begin position="22"/>
        <end position="32"/>
    </location>
</feature>
<evidence type="ECO:0000256" key="1">
    <source>
        <dbReference type="SAM" id="MobiDB-lite"/>
    </source>
</evidence>
<feature type="compositionally biased region" description="Polar residues" evidence="1">
    <location>
        <begin position="33"/>
        <end position="44"/>
    </location>
</feature>
<evidence type="ECO:0008006" key="5">
    <source>
        <dbReference type="Google" id="ProtNLM"/>
    </source>
</evidence>
<evidence type="ECO:0000256" key="2">
    <source>
        <dbReference type="SAM" id="Phobius"/>
    </source>
</evidence>
<evidence type="ECO:0000313" key="3">
    <source>
        <dbReference type="EMBL" id="RPA58625.1"/>
    </source>
</evidence>